<protein>
    <submittedName>
        <fullName evidence="1">Helix-turn-helix transcriptional regulator</fullName>
    </submittedName>
</protein>
<sequence length="172" mass="19304">MNVTENTVGGLIKELRGAETQLSLGLDIGVGRERLSRYENGRAKVPSDISRTLVSRFDNPKLALTVQHEYTSTGPIYLNGPNVDLHRCSVREKTIEELQEAIDAIKKTSLSKPKDAINPFEKQLMMDTLEEAVEAQTALANFIAVMTDHMSISYTGVWDSHYQYLQKEGYIK</sequence>
<dbReference type="CDD" id="cd00093">
    <property type="entry name" value="HTH_XRE"/>
    <property type="match status" value="1"/>
</dbReference>
<keyword evidence="2" id="KW-1185">Reference proteome</keyword>
<gene>
    <name evidence="1" type="ORF">FC756_16255</name>
</gene>
<comment type="caution">
    <text evidence="1">The sequence shown here is derived from an EMBL/GenBank/DDBJ whole genome shotgun (WGS) entry which is preliminary data.</text>
</comment>
<evidence type="ECO:0000313" key="2">
    <source>
        <dbReference type="Proteomes" id="UP000308744"/>
    </source>
</evidence>
<dbReference type="AlphaFoldDB" id="A0A4U2YZ81"/>
<reference evidence="1 2" key="1">
    <citation type="submission" date="2019-04" db="EMBL/GenBank/DDBJ databases">
        <title>Lysinibacillus genome sequencing.</title>
        <authorList>
            <person name="Dunlap C."/>
        </authorList>
    </citation>
    <scope>NUCLEOTIDE SEQUENCE [LARGE SCALE GENOMIC DNA]</scope>
    <source>
        <strain evidence="1 2">CCTCC AB 2010389</strain>
    </source>
</reference>
<dbReference type="Proteomes" id="UP000308744">
    <property type="component" value="Unassembled WGS sequence"/>
</dbReference>
<dbReference type="InterPro" id="IPR001387">
    <property type="entry name" value="Cro/C1-type_HTH"/>
</dbReference>
<organism evidence="1 2">
    <name type="scientific">Lysinibacillus mangiferihumi</name>
    <dbReference type="NCBI Taxonomy" id="1130819"/>
    <lineage>
        <taxon>Bacteria</taxon>
        <taxon>Bacillati</taxon>
        <taxon>Bacillota</taxon>
        <taxon>Bacilli</taxon>
        <taxon>Bacillales</taxon>
        <taxon>Bacillaceae</taxon>
        <taxon>Lysinibacillus</taxon>
    </lineage>
</organism>
<name>A0A4U2YZ81_9BACI</name>
<accession>A0A4U2YZ81</accession>
<evidence type="ECO:0000313" key="1">
    <source>
        <dbReference type="EMBL" id="TKI65601.1"/>
    </source>
</evidence>
<dbReference type="RefSeq" id="WP_107896418.1">
    <property type="nucleotide sequence ID" value="NZ_PYWM01000020.1"/>
</dbReference>
<proteinExistence type="predicted"/>
<dbReference type="EMBL" id="SZPU01000062">
    <property type="protein sequence ID" value="TKI65601.1"/>
    <property type="molecule type" value="Genomic_DNA"/>
</dbReference>